<dbReference type="Gene3D" id="2.130.10.10">
    <property type="entry name" value="YVTN repeat-like/Quinoprotein amine dehydrogenase"/>
    <property type="match status" value="1"/>
</dbReference>
<evidence type="ECO:0000313" key="3">
    <source>
        <dbReference type="EMBL" id="KAJ4460002.1"/>
    </source>
</evidence>
<dbReference type="PROSITE" id="PS50802">
    <property type="entry name" value="OTU"/>
    <property type="match status" value="1"/>
</dbReference>
<dbReference type="InterPro" id="IPR001680">
    <property type="entry name" value="WD40_rpt"/>
</dbReference>
<dbReference type="EMBL" id="JAPMOS010000015">
    <property type="protein sequence ID" value="KAJ4460002.1"/>
    <property type="molecule type" value="Genomic_DNA"/>
</dbReference>
<feature type="region of interest" description="Disordered" evidence="1">
    <location>
        <begin position="493"/>
        <end position="515"/>
    </location>
</feature>
<dbReference type="InterPro" id="IPR015943">
    <property type="entry name" value="WD40/YVTN_repeat-like_dom_sf"/>
</dbReference>
<proteinExistence type="predicted"/>
<protein>
    <recommendedName>
        <fullName evidence="2">OTU domain-containing protein</fullName>
    </recommendedName>
</protein>
<accession>A0ABQ8ULB9</accession>
<gene>
    <name evidence="3" type="ORF">PAPYR_3711</name>
</gene>
<dbReference type="SMART" id="SM00320">
    <property type="entry name" value="WD40"/>
    <property type="match status" value="3"/>
</dbReference>
<dbReference type="Pfam" id="PF02338">
    <property type="entry name" value="OTU"/>
    <property type="match status" value="1"/>
</dbReference>
<evidence type="ECO:0000259" key="2">
    <source>
        <dbReference type="PROSITE" id="PS50802"/>
    </source>
</evidence>
<organism evidence="3 4">
    <name type="scientific">Paratrimastix pyriformis</name>
    <dbReference type="NCBI Taxonomy" id="342808"/>
    <lineage>
        <taxon>Eukaryota</taxon>
        <taxon>Metamonada</taxon>
        <taxon>Preaxostyla</taxon>
        <taxon>Paratrimastigidae</taxon>
        <taxon>Paratrimastix</taxon>
    </lineage>
</organism>
<comment type="caution">
    <text evidence="3">The sequence shown here is derived from an EMBL/GenBank/DDBJ whole genome shotgun (WGS) entry which is preliminary data.</text>
</comment>
<dbReference type="Proteomes" id="UP001141327">
    <property type="component" value="Unassembled WGS sequence"/>
</dbReference>
<dbReference type="SUPFAM" id="SSF50978">
    <property type="entry name" value="WD40 repeat-like"/>
    <property type="match status" value="1"/>
</dbReference>
<evidence type="ECO:0000256" key="1">
    <source>
        <dbReference type="SAM" id="MobiDB-lite"/>
    </source>
</evidence>
<dbReference type="Pfam" id="PF00400">
    <property type="entry name" value="WD40"/>
    <property type="match status" value="1"/>
</dbReference>
<evidence type="ECO:0000313" key="4">
    <source>
        <dbReference type="Proteomes" id="UP001141327"/>
    </source>
</evidence>
<reference evidence="3" key="1">
    <citation type="journal article" date="2022" name="bioRxiv">
        <title>Genomics of Preaxostyla Flagellates Illuminates Evolutionary Transitions and the Path Towards Mitochondrial Loss.</title>
        <authorList>
            <person name="Novak L.V.F."/>
            <person name="Treitli S.C."/>
            <person name="Pyrih J."/>
            <person name="Halakuc P."/>
            <person name="Pipaliya S.V."/>
            <person name="Vacek V."/>
            <person name="Brzon O."/>
            <person name="Soukal P."/>
            <person name="Eme L."/>
            <person name="Dacks J.B."/>
            <person name="Karnkowska A."/>
            <person name="Elias M."/>
            <person name="Hampl V."/>
        </authorList>
    </citation>
    <scope>NUCLEOTIDE SEQUENCE</scope>
    <source>
        <strain evidence="3">RCP-MX</strain>
    </source>
</reference>
<feature type="domain" description="OTU" evidence="2">
    <location>
        <begin position="688"/>
        <end position="867"/>
    </location>
</feature>
<keyword evidence="4" id="KW-1185">Reference proteome</keyword>
<sequence length="928" mass="99225">MTEFVAPACVLNLWGDTEFMRLLCTTRFEKATPRSLVALPPSPDGRARVFMGSMDARDAEVHEIDSAFALVRTAVCQGHTGYIYNVDYCPPSEMFPEGLLLTASGDKTARLWTPSGLHLATLDVTAVCSAVRMLPLQGPSPAVTFFVTTSWDGAIRIFKVLRREPTGNSPGDTTTPFVAHLVGVIADADAQVNALYTLVAIPNGAGRALVVAGTQRGTLVVSEFQIGSIEGGRVFECREYPGAYPLYDPPGTFMLYSPRGSVPVHGAPIRGMVLLPRLAGDTAPLLASCGNDCSIRVTRLEIDGIPPLVRAHPVAAFATTSFQFGLAAFPAEFTPVTAPQPHCLLGAVGLDGAARVLALMATMAPLECCGQSDEIAPYVLAEAARLPHPADGSQTLAILPLPALPPAPATDQATVPPPPSTNPNYASFVHQWARGMPPFLLAVGSTRRLSCWCSAPCANSPGLADLEAETAAAHSTIAAMPTEDKYPEPRSVIAPADPCPVPPGRPGALTPDQRPQLQYDGRRWRVSGWMFPLPADAPATHAAQLRPTQLPDQLSGTVPEDFFDPVKPLDIHSSGADHRAGCLYCTAFHELNEALKQGPPVNRYANPDWTGLLRAVRAALVAIARAHPDLDMVPAGPEVSEALHVVPGGESQSRDPIATSLLPLGPLRPTGVPPPDPTGPPAGFDLPYHVPFILGDGNCLCRSVAMALWGSQDPWVRVRWWLVVELAHHAEWYAEQLRDRRPDLLPAEGLAGPDPWNPTMREEMVGCLQEATRKGSFLGVLHVAALSNVLRRPLVMLCPALPTAPEQLWALFEPLRHQSGPLGGVPLAVTWTAFGVKGALRTQGEVDEAVRHLSAGQLDHFVPLIPVRNRPGAGEAQPDQKDDISAAQEQLMTLGLRVPRFWELHQPTAPSAEGAGLRTDRSLLALAL</sequence>
<dbReference type="InterPro" id="IPR036322">
    <property type="entry name" value="WD40_repeat_dom_sf"/>
</dbReference>
<name>A0ABQ8ULB9_9EUKA</name>
<dbReference type="InterPro" id="IPR003323">
    <property type="entry name" value="OTU_dom"/>
</dbReference>